<dbReference type="InterPro" id="IPR050270">
    <property type="entry name" value="DegV_domain_contain"/>
</dbReference>
<evidence type="ECO:0000313" key="2">
    <source>
        <dbReference type="EMBL" id="WLR42680.1"/>
    </source>
</evidence>
<dbReference type="Gene3D" id="3.30.1180.10">
    <property type="match status" value="1"/>
</dbReference>
<sequence>MKKIAWITDSSAYVPESMKTHENLFIIPMNISFEEDIYQDGIDLTSTQLYEKIEKSKQIPKTSQPAISYFIDLYKKLKEDYDEAIAVHLSSDLSGTYQTSCLAAEMAEFPVEVVDSKILSYPMTMMIEKGMELHTSGLCGKEIAKILRMEHKRFHNYILVGRLEQLYKGGRINGVQKAIGTLLKIHPILQVKNGTAHLFGKFRTKKRALNTILKQFEQEKKQNIIKNVQILHADVLNEAKELKEKLMTQYKDIDVLIGPLSPTIGVHGGKGSMVLAWSVEKG</sequence>
<dbReference type="RefSeq" id="WP_226542281.1">
    <property type="nucleotide sequence ID" value="NZ_CP129013.1"/>
</dbReference>
<gene>
    <name evidence="2" type="ORF">LC087_18700</name>
</gene>
<dbReference type="SUPFAM" id="SSF82549">
    <property type="entry name" value="DAK1/DegV-like"/>
    <property type="match status" value="1"/>
</dbReference>
<dbReference type="Gene3D" id="3.40.50.10170">
    <property type="match status" value="1"/>
</dbReference>
<reference evidence="2 3" key="1">
    <citation type="submission" date="2023-06" db="EMBL/GenBank/DDBJ databases">
        <title>Five Gram-positive bacteria isolated from mangrove sediments in Shenzhen, Guangdong, China.</title>
        <authorList>
            <person name="Yu S."/>
            <person name="Zheng W."/>
            <person name="Huang Y."/>
        </authorList>
    </citation>
    <scope>NUCLEOTIDE SEQUENCE [LARGE SCALE GENOMIC DNA]</scope>
    <source>
        <strain evidence="2 3">SaN35-3</strain>
    </source>
</reference>
<dbReference type="Pfam" id="PF02645">
    <property type="entry name" value="DegV"/>
    <property type="match status" value="1"/>
</dbReference>
<dbReference type="InterPro" id="IPR003797">
    <property type="entry name" value="DegV"/>
</dbReference>
<dbReference type="PANTHER" id="PTHR33434:SF2">
    <property type="entry name" value="FATTY ACID-BINDING PROTEIN TM_1468"/>
    <property type="match status" value="1"/>
</dbReference>
<dbReference type="NCBIfam" id="TIGR00762">
    <property type="entry name" value="DegV"/>
    <property type="match status" value="1"/>
</dbReference>
<evidence type="ECO:0000256" key="1">
    <source>
        <dbReference type="ARBA" id="ARBA00023121"/>
    </source>
</evidence>
<organism evidence="2 3">
    <name type="scientific">Bacillus carboniphilus</name>
    <dbReference type="NCBI Taxonomy" id="86663"/>
    <lineage>
        <taxon>Bacteria</taxon>
        <taxon>Bacillati</taxon>
        <taxon>Bacillota</taxon>
        <taxon>Bacilli</taxon>
        <taxon>Bacillales</taxon>
        <taxon>Bacillaceae</taxon>
        <taxon>Bacillus</taxon>
    </lineage>
</organism>
<proteinExistence type="predicted"/>
<dbReference type="EMBL" id="CP129013">
    <property type="protein sequence ID" value="WLR42680.1"/>
    <property type="molecule type" value="Genomic_DNA"/>
</dbReference>
<protein>
    <submittedName>
        <fullName evidence="2">DegV family protein</fullName>
    </submittedName>
</protein>
<dbReference type="PROSITE" id="PS51482">
    <property type="entry name" value="DEGV"/>
    <property type="match status" value="1"/>
</dbReference>
<dbReference type="InterPro" id="IPR043168">
    <property type="entry name" value="DegV_C"/>
</dbReference>
<evidence type="ECO:0000313" key="3">
    <source>
        <dbReference type="Proteomes" id="UP001197974"/>
    </source>
</evidence>
<name>A0ABY9JYL4_9BACI</name>
<dbReference type="Proteomes" id="UP001197974">
    <property type="component" value="Chromosome"/>
</dbReference>
<keyword evidence="1" id="KW-0446">Lipid-binding</keyword>
<dbReference type="PANTHER" id="PTHR33434">
    <property type="entry name" value="DEGV DOMAIN-CONTAINING PROTEIN DR_1986-RELATED"/>
    <property type="match status" value="1"/>
</dbReference>
<keyword evidence="3" id="KW-1185">Reference proteome</keyword>
<accession>A0ABY9JYL4</accession>